<accession>A0A3S0XDD3</accession>
<dbReference type="Proteomes" id="UP000278081">
    <property type="component" value="Unassembled WGS sequence"/>
</dbReference>
<sequence>MDKDTARTGLEMSAKWFEYHAGQRQDMFKTFLIITAGLCSIIGYLLQAKLLPLLALSGLSLSTLAALFWKIDDRSRHLVGIGETAYQSFWSALGLPNEFCPPLQSAKKQPRMLRFKTLYRAAYLVCFITGVATTIVGVVLLTKA</sequence>
<name>A0A3S0XDD3_9HYPH</name>
<keyword evidence="1" id="KW-1133">Transmembrane helix</keyword>
<evidence type="ECO:0000313" key="3">
    <source>
        <dbReference type="Proteomes" id="UP000278081"/>
    </source>
</evidence>
<organism evidence="2 3">
    <name type="scientific">Rhizobium chutanense</name>
    <dbReference type="NCBI Taxonomy" id="2035448"/>
    <lineage>
        <taxon>Bacteria</taxon>
        <taxon>Pseudomonadati</taxon>
        <taxon>Pseudomonadota</taxon>
        <taxon>Alphaproteobacteria</taxon>
        <taxon>Hyphomicrobiales</taxon>
        <taxon>Rhizobiaceae</taxon>
        <taxon>Rhizobium/Agrobacterium group</taxon>
        <taxon>Rhizobium</taxon>
    </lineage>
</organism>
<proteinExistence type="predicted"/>
<dbReference type="EMBL" id="RJTJ01000039">
    <property type="protein sequence ID" value="RUL97747.1"/>
    <property type="molecule type" value="Genomic_DNA"/>
</dbReference>
<dbReference type="AlphaFoldDB" id="A0A3S0XDD3"/>
<keyword evidence="1" id="KW-0812">Transmembrane</keyword>
<feature type="transmembrane region" description="Helical" evidence="1">
    <location>
        <begin position="51"/>
        <end position="69"/>
    </location>
</feature>
<keyword evidence="1" id="KW-0472">Membrane</keyword>
<dbReference type="RefSeq" id="WP_126911809.1">
    <property type="nucleotide sequence ID" value="NZ_ML133786.1"/>
</dbReference>
<dbReference type="OrthoDB" id="9182741at2"/>
<gene>
    <name evidence="2" type="ORF">EFR84_30060</name>
</gene>
<evidence type="ECO:0000256" key="1">
    <source>
        <dbReference type="SAM" id="Phobius"/>
    </source>
</evidence>
<feature type="transmembrane region" description="Helical" evidence="1">
    <location>
        <begin position="121"/>
        <end position="141"/>
    </location>
</feature>
<feature type="transmembrane region" description="Helical" evidence="1">
    <location>
        <begin position="27"/>
        <end position="45"/>
    </location>
</feature>
<comment type="caution">
    <text evidence="2">The sequence shown here is derived from an EMBL/GenBank/DDBJ whole genome shotgun (WGS) entry which is preliminary data.</text>
</comment>
<reference evidence="2 3" key="1">
    <citation type="submission" date="2018-11" db="EMBL/GenBank/DDBJ databases">
        <title>Rhizobium chutanense sp. nov., isolated from root nodules of Phaseolus vulgaris in China.</title>
        <authorList>
            <person name="Huo Y."/>
        </authorList>
    </citation>
    <scope>NUCLEOTIDE SEQUENCE [LARGE SCALE GENOMIC DNA]</scope>
    <source>
        <strain evidence="2 3">C16</strain>
    </source>
</reference>
<evidence type="ECO:0000313" key="2">
    <source>
        <dbReference type="EMBL" id="RUL97747.1"/>
    </source>
</evidence>
<protein>
    <submittedName>
        <fullName evidence="2">Uncharacterized protein</fullName>
    </submittedName>
</protein>